<evidence type="ECO:0000256" key="1">
    <source>
        <dbReference type="SAM" id="MobiDB-lite"/>
    </source>
</evidence>
<protein>
    <submittedName>
        <fullName evidence="3">M23 family metallopeptidase</fullName>
    </submittedName>
</protein>
<dbReference type="PANTHER" id="PTHR21666:SF270">
    <property type="entry name" value="MUREIN HYDROLASE ACTIVATOR ENVC"/>
    <property type="match status" value="1"/>
</dbReference>
<comment type="caution">
    <text evidence="3">The sequence shown here is derived from an EMBL/GenBank/DDBJ whole genome shotgun (WGS) entry which is preliminary data.</text>
</comment>
<organism evidence="3">
    <name type="scientific">Thermodesulfovibrio aggregans</name>
    <dbReference type="NCBI Taxonomy" id="86166"/>
    <lineage>
        <taxon>Bacteria</taxon>
        <taxon>Pseudomonadati</taxon>
        <taxon>Nitrospirota</taxon>
        <taxon>Thermodesulfovibrionia</taxon>
        <taxon>Thermodesulfovibrionales</taxon>
        <taxon>Thermodesulfovibrionaceae</taxon>
        <taxon>Thermodesulfovibrio</taxon>
    </lineage>
</organism>
<dbReference type="Gene3D" id="2.70.70.10">
    <property type="entry name" value="Glucose Permease (Domain IIA)"/>
    <property type="match status" value="1"/>
</dbReference>
<evidence type="ECO:0000259" key="2">
    <source>
        <dbReference type="Pfam" id="PF01551"/>
    </source>
</evidence>
<sequence length="235" mass="25954">MIEKISNNSASPTQNNESVIRQTKELSKKIETVFLTEMLKIMLADTSFSKDRTLSTYMTVLIPEMAEMFSEREIGLGKFLTENGNIELKQENNTQENTNLRKISLPVTGRLTSAFGLRIDPIDGKLRHHNGVDIALAEGTEIKPVLAGRVIYSGKTSGYGNCVIIEHENRIQTIYAHNSKNLVNAGDTVTENTVIALSGSTGRTTGPHLHFEVRVNGEPVDPLAMVNNLKKSPIF</sequence>
<dbReference type="AlphaFoldDB" id="A0A7C4EKQ3"/>
<dbReference type="InterPro" id="IPR050570">
    <property type="entry name" value="Cell_wall_metabolism_enzyme"/>
</dbReference>
<dbReference type="EMBL" id="DTHO01000001">
    <property type="protein sequence ID" value="HGG98866.1"/>
    <property type="molecule type" value="Genomic_DNA"/>
</dbReference>
<dbReference type="SUPFAM" id="SSF51261">
    <property type="entry name" value="Duplicated hybrid motif"/>
    <property type="match status" value="1"/>
</dbReference>
<feature type="region of interest" description="Disordered" evidence="1">
    <location>
        <begin position="1"/>
        <end position="20"/>
    </location>
</feature>
<dbReference type="GO" id="GO:0004222">
    <property type="term" value="F:metalloendopeptidase activity"/>
    <property type="evidence" value="ECO:0007669"/>
    <property type="project" value="TreeGrafter"/>
</dbReference>
<dbReference type="InterPro" id="IPR011055">
    <property type="entry name" value="Dup_hybrid_motif"/>
</dbReference>
<reference evidence="3" key="1">
    <citation type="journal article" date="2020" name="mSystems">
        <title>Genome- and Community-Level Interaction Insights into Carbon Utilization and Element Cycling Functions of Hydrothermarchaeota in Hydrothermal Sediment.</title>
        <authorList>
            <person name="Zhou Z."/>
            <person name="Liu Y."/>
            <person name="Xu W."/>
            <person name="Pan J."/>
            <person name="Luo Z.H."/>
            <person name="Li M."/>
        </authorList>
    </citation>
    <scope>NUCLEOTIDE SEQUENCE [LARGE SCALE GENOMIC DNA]</scope>
    <source>
        <strain evidence="3">SpSt-788</strain>
    </source>
</reference>
<name>A0A7C4EKQ3_9BACT</name>
<accession>A0A7C4EKQ3</accession>
<dbReference type="CDD" id="cd12797">
    <property type="entry name" value="M23_peptidase"/>
    <property type="match status" value="1"/>
</dbReference>
<dbReference type="InterPro" id="IPR016047">
    <property type="entry name" value="M23ase_b-sheet_dom"/>
</dbReference>
<evidence type="ECO:0000313" key="3">
    <source>
        <dbReference type="EMBL" id="HGG98866.1"/>
    </source>
</evidence>
<dbReference type="FunFam" id="2.70.70.10:FF:000006">
    <property type="entry name" value="M23 family peptidase"/>
    <property type="match status" value="1"/>
</dbReference>
<feature type="domain" description="M23ase beta-sheet core" evidence="2">
    <location>
        <begin position="128"/>
        <end position="222"/>
    </location>
</feature>
<dbReference type="Pfam" id="PF01551">
    <property type="entry name" value="Peptidase_M23"/>
    <property type="match status" value="1"/>
</dbReference>
<proteinExistence type="predicted"/>
<dbReference type="PANTHER" id="PTHR21666">
    <property type="entry name" value="PEPTIDASE-RELATED"/>
    <property type="match status" value="1"/>
</dbReference>
<gene>
    <name evidence="3" type="ORF">ENV75_00175</name>
</gene>